<protein>
    <submittedName>
        <fullName evidence="3">Cytochrome P450</fullName>
    </submittedName>
</protein>
<evidence type="ECO:0000313" key="4">
    <source>
        <dbReference type="Proteomes" id="UP001611383"/>
    </source>
</evidence>
<dbReference type="InterPro" id="IPR001128">
    <property type="entry name" value="Cyt_P450"/>
</dbReference>
<accession>A0ABY9WQG7</accession>
<keyword evidence="2" id="KW-0560">Oxidoreductase</keyword>
<dbReference type="Proteomes" id="UP001611383">
    <property type="component" value="Chromosome"/>
</dbReference>
<dbReference type="PANTHER" id="PTHR46696:SF1">
    <property type="entry name" value="CYTOCHROME P450 YJIB-RELATED"/>
    <property type="match status" value="1"/>
</dbReference>
<dbReference type="InterPro" id="IPR036396">
    <property type="entry name" value="Cyt_P450_sf"/>
</dbReference>
<dbReference type="InterPro" id="IPR002397">
    <property type="entry name" value="Cyt_P450_B"/>
</dbReference>
<dbReference type="CDD" id="cd11029">
    <property type="entry name" value="CYP107-like"/>
    <property type="match status" value="1"/>
</dbReference>
<dbReference type="InterPro" id="IPR017972">
    <property type="entry name" value="Cyt_P450_CS"/>
</dbReference>
<dbReference type="EMBL" id="CP043494">
    <property type="protein sequence ID" value="WNG45968.1"/>
    <property type="molecule type" value="Genomic_DNA"/>
</dbReference>
<keyword evidence="2" id="KW-0408">Iron</keyword>
<keyword evidence="2" id="KW-0479">Metal-binding</keyword>
<evidence type="ECO:0000256" key="2">
    <source>
        <dbReference type="RuleBase" id="RU000461"/>
    </source>
</evidence>
<dbReference type="SUPFAM" id="SSF48264">
    <property type="entry name" value="Cytochrome P450"/>
    <property type="match status" value="1"/>
</dbReference>
<evidence type="ECO:0000313" key="3">
    <source>
        <dbReference type="EMBL" id="WNG45968.1"/>
    </source>
</evidence>
<keyword evidence="4" id="KW-1185">Reference proteome</keyword>
<organism evidence="3 4">
    <name type="scientific">Archangium minus</name>
    <dbReference type="NCBI Taxonomy" id="83450"/>
    <lineage>
        <taxon>Bacteria</taxon>
        <taxon>Pseudomonadati</taxon>
        <taxon>Myxococcota</taxon>
        <taxon>Myxococcia</taxon>
        <taxon>Myxococcales</taxon>
        <taxon>Cystobacterineae</taxon>
        <taxon>Archangiaceae</taxon>
        <taxon>Archangium</taxon>
    </lineage>
</organism>
<proteinExistence type="inferred from homology"/>
<keyword evidence="2" id="KW-0349">Heme</keyword>
<keyword evidence="2" id="KW-0503">Monooxygenase</keyword>
<dbReference type="PANTHER" id="PTHR46696">
    <property type="entry name" value="P450, PUTATIVE (EUROFUNG)-RELATED"/>
    <property type="match status" value="1"/>
</dbReference>
<name>A0ABY9WQG7_9BACT</name>
<sequence length="438" mass="50172">MNMFTQGQIDRGEDLLRHRRSKVGAFHAKERSMTASPLFAEGETLWSPHVRANPFPLYKRMREEFPVARITDPQLGMHFWLLTRYEDVLSIVRDPRFTQDPTRLPEEVRQRFFGHKLRSLSRHLLTVDPPDHTRMRSLVSKAFTPRRIEELRPRITAICSELLEGLMAHGSGGDFLKLFAFPLPVIVIAELLGIPPEDRDRFREWTQAFFAPPSKDAQEKTREAHQLFFKYLGEIFEQRRQQPRDDLISALIAVQEQGDRLSGEELTSMVFLLLVGGYETTGNLLGNGLLALLQHPDELQRLREDHSLIPSAVEEMLRYCGPFELSILRFAKEELELHGQRIQAHEAVRVNYLAADRDAEQFSEPDRFDVGRTPNKHVGFGHGIHFCLGAPLARLEASIAIELLLERLPEMRLATAPEKLAWRPSAQARGVVSLPLAF</sequence>
<dbReference type="Gene3D" id="1.10.630.10">
    <property type="entry name" value="Cytochrome P450"/>
    <property type="match status" value="1"/>
</dbReference>
<dbReference type="PROSITE" id="PS00086">
    <property type="entry name" value="CYTOCHROME_P450"/>
    <property type="match status" value="1"/>
</dbReference>
<dbReference type="PRINTS" id="PR00359">
    <property type="entry name" value="BP450"/>
</dbReference>
<reference evidence="3 4" key="1">
    <citation type="submission" date="2019-08" db="EMBL/GenBank/DDBJ databases">
        <title>Archangium and Cystobacter genomes.</title>
        <authorList>
            <person name="Chen I.-C.K."/>
            <person name="Wielgoss S."/>
        </authorList>
    </citation>
    <scope>NUCLEOTIDE SEQUENCE [LARGE SCALE GENOMIC DNA]</scope>
    <source>
        <strain evidence="3 4">Cbm 6</strain>
    </source>
</reference>
<evidence type="ECO:0000256" key="1">
    <source>
        <dbReference type="ARBA" id="ARBA00010617"/>
    </source>
</evidence>
<dbReference type="Pfam" id="PF00067">
    <property type="entry name" value="p450"/>
    <property type="match status" value="1"/>
</dbReference>
<comment type="similarity">
    <text evidence="1 2">Belongs to the cytochrome P450 family.</text>
</comment>
<gene>
    <name evidence="3" type="ORF">F0U60_18990</name>
</gene>